<evidence type="ECO:0000313" key="3">
    <source>
        <dbReference type="Proteomes" id="UP000789423"/>
    </source>
</evidence>
<name>A0ABM8YCG5_9BACI</name>
<dbReference type="EMBL" id="CAKJTI010000012">
    <property type="protein sequence ID" value="CAG9613406.1"/>
    <property type="molecule type" value="Genomic_DNA"/>
</dbReference>
<dbReference type="InterPro" id="IPR029063">
    <property type="entry name" value="SAM-dependent_MTases_sf"/>
</dbReference>
<dbReference type="RefSeq" id="WP_230575481.1">
    <property type="nucleotide sequence ID" value="NZ_CAKJTI010000012.1"/>
</dbReference>
<sequence>MKDTFYHFIKQADKPFHGWNFSFLADTGRLSTEPLPWSYAANVLHYIQKVDSMLDMGTGGGEFLSLLTPLPDRTAATEGYPPNVALAKAKLEPLGVSVYPVEDDTCLPFANNQFDLIINKHESYCELEIKRILKPNGIFITQQVGGLDNLELNHLLHAYNENEYSYWNMQYASSQLKQAGFQILKQQEAFPYQRFYDIGSIVYYLKAVPWQIPDFSVSKYEDRLLCTYNSIQQNGYIEVKAHRFYIVASL</sequence>
<dbReference type="Proteomes" id="UP000789423">
    <property type="component" value="Unassembled WGS sequence"/>
</dbReference>
<gene>
    <name evidence="2" type="ORF">BACCIP111899_02621</name>
</gene>
<keyword evidence="3" id="KW-1185">Reference proteome</keyword>
<accession>A0ABM8YCG5</accession>
<dbReference type="InterPro" id="IPR013216">
    <property type="entry name" value="Methyltransf_11"/>
</dbReference>
<comment type="caution">
    <text evidence="2">The sequence shown here is derived from an EMBL/GenBank/DDBJ whole genome shotgun (WGS) entry which is preliminary data.</text>
</comment>
<dbReference type="Gene3D" id="3.40.50.150">
    <property type="entry name" value="Vaccinia Virus protein VP39"/>
    <property type="match status" value="1"/>
</dbReference>
<dbReference type="InterPro" id="IPR052939">
    <property type="entry name" value="23S_rRNA_MeTrnsfrase_RlmA"/>
</dbReference>
<reference evidence="2 3" key="1">
    <citation type="submission" date="2021-10" db="EMBL/GenBank/DDBJ databases">
        <authorList>
            <person name="Criscuolo A."/>
        </authorList>
    </citation>
    <scope>NUCLEOTIDE SEQUENCE [LARGE SCALE GENOMIC DNA]</scope>
    <source>
        <strain evidence="3">CIP 111899</strain>
    </source>
</reference>
<organism evidence="2 3">
    <name type="scientific">Bacillus rhizoplanae</name>
    <dbReference type="NCBI Taxonomy" id="2880966"/>
    <lineage>
        <taxon>Bacteria</taxon>
        <taxon>Bacillati</taxon>
        <taxon>Bacillota</taxon>
        <taxon>Bacilli</taxon>
        <taxon>Bacillales</taxon>
        <taxon>Bacillaceae</taxon>
        <taxon>Bacillus</taxon>
    </lineage>
</organism>
<feature type="domain" description="Methyltransferase type 11" evidence="1">
    <location>
        <begin position="54"/>
        <end position="140"/>
    </location>
</feature>
<dbReference type="PANTHER" id="PTHR43460:SF1">
    <property type="entry name" value="METHYLTRANSFERASE TYPE 11 DOMAIN-CONTAINING PROTEIN"/>
    <property type="match status" value="1"/>
</dbReference>
<dbReference type="SUPFAM" id="SSF53335">
    <property type="entry name" value="S-adenosyl-L-methionine-dependent methyltransferases"/>
    <property type="match status" value="1"/>
</dbReference>
<dbReference type="PANTHER" id="PTHR43460">
    <property type="entry name" value="METHYLTRANSFERASE"/>
    <property type="match status" value="1"/>
</dbReference>
<evidence type="ECO:0000313" key="2">
    <source>
        <dbReference type="EMBL" id="CAG9613406.1"/>
    </source>
</evidence>
<proteinExistence type="predicted"/>
<evidence type="ECO:0000259" key="1">
    <source>
        <dbReference type="Pfam" id="PF08241"/>
    </source>
</evidence>
<protein>
    <recommendedName>
        <fullName evidence="1">Methyltransferase type 11 domain-containing protein</fullName>
    </recommendedName>
</protein>
<dbReference type="Pfam" id="PF08241">
    <property type="entry name" value="Methyltransf_11"/>
    <property type="match status" value="1"/>
</dbReference>